<dbReference type="Pfam" id="PF11755">
    <property type="entry name" value="DUF3311"/>
    <property type="match status" value="1"/>
</dbReference>
<proteinExistence type="predicted"/>
<dbReference type="EMBL" id="CP023036">
    <property type="protein sequence ID" value="AXY22505.1"/>
    <property type="molecule type" value="Genomic_DNA"/>
</dbReference>
<dbReference type="AlphaFoldDB" id="A0A347WCB2"/>
<evidence type="ECO:0000313" key="1">
    <source>
        <dbReference type="EMBL" id="AXY22505.1"/>
    </source>
</evidence>
<accession>A0A347WCB2</accession>
<dbReference type="KEGG" id="ksc:CD178_01742"/>
<evidence type="ECO:0000313" key="2">
    <source>
        <dbReference type="Proteomes" id="UP000264120"/>
    </source>
</evidence>
<sequence length="58" mass="6903">MKKALLLLLPFAGLLWVPLYNHSNPVLFGFPFFYWYQFAWVPVTSVLIWAAWKTERQS</sequence>
<protein>
    <submittedName>
        <fullName evidence="1">Uncharacterized protein</fullName>
    </submittedName>
</protein>
<reference evidence="1 2" key="1">
    <citation type="submission" date="2017-08" db="EMBL/GenBank/DDBJ databases">
        <title>Complete genome sequence of Gluconacetobacter saccharivorans CV1 isolated from Fermented Vinegar.</title>
        <authorList>
            <person name="Kim S.-Y."/>
        </authorList>
    </citation>
    <scope>NUCLEOTIDE SEQUENCE [LARGE SCALE GENOMIC DNA]</scope>
    <source>
        <strain evidence="1 2">CV1</strain>
    </source>
</reference>
<dbReference type="InterPro" id="IPR021741">
    <property type="entry name" value="DUF3311"/>
</dbReference>
<dbReference type="OrthoDB" id="123261at2"/>
<gene>
    <name evidence="1" type="ORF">CD178_01742</name>
</gene>
<dbReference type="Proteomes" id="UP000264120">
    <property type="component" value="Chromosome"/>
</dbReference>
<organism evidence="1 2">
    <name type="scientific">Komagataeibacter saccharivorans</name>
    <dbReference type="NCBI Taxonomy" id="265959"/>
    <lineage>
        <taxon>Bacteria</taxon>
        <taxon>Pseudomonadati</taxon>
        <taxon>Pseudomonadota</taxon>
        <taxon>Alphaproteobacteria</taxon>
        <taxon>Acetobacterales</taxon>
        <taxon>Acetobacteraceae</taxon>
        <taxon>Komagataeibacter</taxon>
    </lineage>
</organism>
<dbReference type="RefSeq" id="WP_110546754.1">
    <property type="nucleotide sequence ID" value="NZ_CP023036.1"/>
</dbReference>
<dbReference type="GeneID" id="98313283"/>
<keyword evidence="2" id="KW-1185">Reference proteome</keyword>
<name>A0A347WCB2_9PROT</name>